<evidence type="ECO:0008006" key="3">
    <source>
        <dbReference type="Google" id="ProtNLM"/>
    </source>
</evidence>
<accession>A0A4U8T9L3</accession>
<evidence type="ECO:0000313" key="2">
    <source>
        <dbReference type="Proteomes" id="UP000029733"/>
    </source>
</evidence>
<dbReference type="OrthoDB" id="5345649at2"/>
<name>A0A4U8T9L3_9HELI</name>
<dbReference type="Proteomes" id="UP000029733">
    <property type="component" value="Unassembled WGS sequence"/>
</dbReference>
<dbReference type="Gene3D" id="1.10.1200.10">
    <property type="entry name" value="ACP-like"/>
    <property type="match status" value="1"/>
</dbReference>
<comment type="caution">
    <text evidence="1">The sequence shown here is derived from an EMBL/GenBank/DDBJ whole genome shotgun (WGS) entry which is preliminary data.</text>
</comment>
<evidence type="ECO:0000313" key="1">
    <source>
        <dbReference type="EMBL" id="TLD96491.1"/>
    </source>
</evidence>
<keyword evidence="2" id="KW-1185">Reference proteome</keyword>
<dbReference type="SUPFAM" id="SSF47336">
    <property type="entry name" value="ACP-like"/>
    <property type="match status" value="1"/>
</dbReference>
<reference evidence="1 2" key="1">
    <citation type="journal article" date="2014" name="Genome Announc.">
        <title>Draft genome sequences of eight enterohepatic helicobacter species isolated from both laboratory and wild rodents.</title>
        <authorList>
            <person name="Sheh A."/>
            <person name="Shen Z."/>
            <person name="Fox J.G."/>
        </authorList>
    </citation>
    <scope>NUCLEOTIDE SEQUENCE [LARGE SCALE GENOMIC DNA]</scope>
    <source>
        <strain evidence="1 2">MIT 09-6949</strain>
    </source>
</reference>
<gene>
    <name evidence="1" type="ORF">LS71_005320</name>
</gene>
<protein>
    <recommendedName>
        <fullName evidence="3">Acyl carrier protein</fullName>
    </recommendedName>
</protein>
<dbReference type="RefSeq" id="WP_034355879.1">
    <property type="nucleotide sequence ID" value="NZ_JRPR02000003.1"/>
</dbReference>
<sequence>MSTQDLLNELEDILMLELNTLQPSDLLEGFADWDSMAHLSLIALFDSKLQKKLTPAQIRELKHVSDILKLAGVE</sequence>
<organism evidence="1 2">
    <name type="scientific">Helicobacter jaachi</name>
    <dbReference type="NCBI Taxonomy" id="1677920"/>
    <lineage>
        <taxon>Bacteria</taxon>
        <taxon>Pseudomonadati</taxon>
        <taxon>Campylobacterota</taxon>
        <taxon>Epsilonproteobacteria</taxon>
        <taxon>Campylobacterales</taxon>
        <taxon>Helicobacteraceae</taxon>
        <taxon>Helicobacter</taxon>
    </lineage>
</organism>
<proteinExistence type="predicted"/>
<dbReference type="EMBL" id="JRPR02000003">
    <property type="protein sequence ID" value="TLD96491.1"/>
    <property type="molecule type" value="Genomic_DNA"/>
</dbReference>
<dbReference type="InterPro" id="IPR036736">
    <property type="entry name" value="ACP-like_sf"/>
</dbReference>
<dbReference type="AlphaFoldDB" id="A0A4U8T9L3"/>